<gene>
    <name evidence="3" type="ORF">FHR04_16975</name>
    <name evidence="2" type="ORF">HNQ04_003461</name>
</gene>
<feature type="transmembrane region" description="Helical" evidence="1">
    <location>
        <begin position="7"/>
        <end position="32"/>
    </location>
</feature>
<reference evidence="3 4" key="1">
    <citation type="submission" date="2019-06" db="EMBL/GenBank/DDBJ databases">
        <title>Genome sequence of Deinococcus radiopugnans ATCC 19172.</title>
        <authorList>
            <person name="Maclea K.S."/>
            <person name="Maynard C.R."/>
        </authorList>
    </citation>
    <scope>NUCLEOTIDE SEQUENCE [LARGE SCALE GENOMIC DNA]</scope>
    <source>
        <strain evidence="3 4">ATCC 19172</strain>
    </source>
</reference>
<evidence type="ECO:0000313" key="2">
    <source>
        <dbReference type="EMBL" id="MBB6018184.1"/>
    </source>
</evidence>
<organism evidence="3 4">
    <name type="scientific">Deinococcus radiopugnans ATCC 19172</name>
    <dbReference type="NCBI Taxonomy" id="585398"/>
    <lineage>
        <taxon>Bacteria</taxon>
        <taxon>Thermotogati</taxon>
        <taxon>Deinococcota</taxon>
        <taxon>Deinococci</taxon>
        <taxon>Deinococcales</taxon>
        <taxon>Deinococcaceae</taxon>
        <taxon>Deinococcus</taxon>
    </lineage>
</organism>
<dbReference type="EMBL" id="VDMO01000024">
    <property type="protein sequence ID" value="TNM68154.1"/>
    <property type="molecule type" value="Genomic_DNA"/>
</dbReference>
<protein>
    <submittedName>
        <fullName evidence="2">CHASE2 domain-containing sensor protein</fullName>
    </submittedName>
</protein>
<keyword evidence="1" id="KW-0472">Membrane</keyword>
<dbReference type="AlphaFoldDB" id="A0A5C4XWV6"/>
<reference evidence="2 5" key="2">
    <citation type="submission" date="2020-08" db="EMBL/GenBank/DDBJ databases">
        <title>Genomic Encyclopedia of Type Strains, Phase IV (KMG-IV): sequencing the most valuable type-strain genomes for metagenomic binning, comparative biology and taxonomic classification.</title>
        <authorList>
            <person name="Goeker M."/>
        </authorList>
    </citation>
    <scope>NUCLEOTIDE SEQUENCE [LARGE SCALE GENOMIC DNA]</scope>
    <source>
        <strain evidence="2 5">DSM 12027</strain>
    </source>
</reference>
<name>A0A5C4XWV6_9DEIO</name>
<keyword evidence="1" id="KW-0812">Transmembrane</keyword>
<keyword evidence="1" id="KW-1133">Transmembrane helix</keyword>
<dbReference type="RefSeq" id="WP_139404429.1">
    <property type="nucleotide sequence ID" value="NZ_JACHEW010000025.1"/>
</dbReference>
<feature type="transmembrane region" description="Helical" evidence="1">
    <location>
        <begin position="38"/>
        <end position="55"/>
    </location>
</feature>
<evidence type="ECO:0000313" key="3">
    <source>
        <dbReference type="EMBL" id="TNM68154.1"/>
    </source>
</evidence>
<comment type="caution">
    <text evidence="3">The sequence shown here is derived from an EMBL/GenBank/DDBJ whole genome shotgun (WGS) entry which is preliminary data.</text>
</comment>
<evidence type="ECO:0000313" key="4">
    <source>
        <dbReference type="Proteomes" id="UP000313988"/>
    </source>
</evidence>
<dbReference type="Proteomes" id="UP000629870">
    <property type="component" value="Unassembled WGS sequence"/>
</dbReference>
<proteinExistence type="predicted"/>
<evidence type="ECO:0000313" key="5">
    <source>
        <dbReference type="Proteomes" id="UP000629870"/>
    </source>
</evidence>
<sequence length="61" mass="6472">MDALITLTVWLLGWLFASAFGLGLLCLLAALYGVGSGWPPVFPALLLAAWAGLWLRSLRGA</sequence>
<dbReference type="Proteomes" id="UP000313988">
    <property type="component" value="Unassembled WGS sequence"/>
</dbReference>
<keyword evidence="5" id="KW-1185">Reference proteome</keyword>
<accession>A0A5C4XWV6</accession>
<dbReference type="EMBL" id="JACHEW010000025">
    <property type="protein sequence ID" value="MBB6018184.1"/>
    <property type="molecule type" value="Genomic_DNA"/>
</dbReference>
<evidence type="ECO:0000256" key="1">
    <source>
        <dbReference type="SAM" id="Phobius"/>
    </source>
</evidence>